<evidence type="ECO:0000256" key="1">
    <source>
        <dbReference type="SAM" id="SignalP"/>
    </source>
</evidence>
<sequence>MKKYTVPILCFIISLAVIGQHSYQASGQSMYMYPNLPAPIGKEPILITSAGQTVEGGIVHKLSQQLHLEAEYRPRALATDLYEYQTLVIVTGYSYNGLLHKKRKFNQEQERIKKLMDEAEAESIPVIIFDLDLQYRDYEETWSILEHTIPYADYFIGKRHDESPEKLLEMIHEHKVKSTFVNEIEDMKTPFNSVFR</sequence>
<dbReference type="RefSeq" id="WP_093043955.1">
    <property type="nucleotide sequence ID" value="NZ_FNQR01000004.1"/>
</dbReference>
<dbReference type="EMBL" id="FNQR01000004">
    <property type="protein sequence ID" value="SEA42344.1"/>
    <property type="molecule type" value="Genomic_DNA"/>
</dbReference>
<organism evidence="3 4">
    <name type="scientific">Thalassobacillus cyri</name>
    <dbReference type="NCBI Taxonomy" id="571932"/>
    <lineage>
        <taxon>Bacteria</taxon>
        <taxon>Bacillati</taxon>
        <taxon>Bacillota</taxon>
        <taxon>Bacilli</taxon>
        <taxon>Bacillales</taxon>
        <taxon>Bacillaceae</taxon>
        <taxon>Thalassobacillus</taxon>
    </lineage>
</organism>
<feature type="signal peptide" evidence="1">
    <location>
        <begin position="1"/>
        <end position="19"/>
    </location>
</feature>
<reference evidence="3 4" key="1">
    <citation type="submission" date="2016-10" db="EMBL/GenBank/DDBJ databases">
        <authorList>
            <person name="de Groot N.N."/>
        </authorList>
    </citation>
    <scope>NUCLEOTIDE SEQUENCE [LARGE SCALE GENOMIC DNA]</scope>
    <source>
        <strain evidence="3 4">CCM7597</strain>
    </source>
</reference>
<gene>
    <name evidence="3" type="ORF">SAMN05421743_104289</name>
</gene>
<dbReference type="InterPro" id="IPR046272">
    <property type="entry name" value="DUF6305"/>
</dbReference>
<keyword evidence="4" id="KW-1185">Reference proteome</keyword>
<dbReference type="STRING" id="571932.SAMN05421743_104289"/>
<keyword evidence="1" id="KW-0732">Signal</keyword>
<evidence type="ECO:0000313" key="3">
    <source>
        <dbReference type="EMBL" id="SEA42344.1"/>
    </source>
</evidence>
<dbReference type="AlphaFoldDB" id="A0A1H4B2R6"/>
<name>A0A1H4B2R6_9BACI</name>
<feature type="domain" description="DUF6305" evidence="2">
    <location>
        <begin position="42"/>
        <end position="195"/>
    </location>
</feature>
<accession>A0A1H4B2R6</accession>
<dbReference type="Proteomes" id="UP000198584">
    <property type="component" value="Unassembled WGS sequence"/>
</dbReference>
<dbReference type="OrthoDB" id="2691990at2"/>
<evidence type="ECO:0000259" key="2">
    <source>
        <dbReference type="Pfam" id="PF19823"/>
    </source>
</evidence>
<dbReference type="Pfam" id="PF19823">
    <property type="entry name" value="DUF6305"/>
    <property type="match status" value="1"/>
</dbReference>
<protein>
    <recommendedName>
        <fullName evidence="2">DUF6305 domain-containing protein</fullName>
    </recommendedName>
</protein>
<proteinExistence type="predicted"/>
<evidence type="ECO:0000313" key="4">
    <source>
        <dbReference type="Proteomes" id="UP000198584"/>
    </source>
</evidence>
<feature type="chain" id="PRO_5039231203" description="DUF6305 domain-containing protein" evidence="1">
    <location>
        <begin position="20"/>
        <end position="196"/>
    </location>
</feature>